<name>A0ABU8NCA6_9PSEU</name>
<dbReference type="Proteomes" id="UP001370100">
    <property type="component" value="Unassembled WGS sequence"/>
</dbReference>
<organism evidence="1 2">
    <name type="scientific">Actinomycetospora aeridis</name>
    <dbReference type="NCBI Taxonomy" id="3129231"/>
    <lineage>
        <taxon>Bacteria</taxon>
        <taxon>Bacillati</taxon>
        <taxon>Actinomycetota</taxon>
        <taxon>Actinomycetes</taxon>
        <taxon>Pseudonocardiales</taxon>
        <taxon>Pseudonocardiaceae</taxon>
        <taxon>Actinomycetospora</taxon>
    </lineage>
</organism>
<dbReference type="RefSeq" id="WP_337718194.1">
    <property type="nucleotide sequence ID" value="NZ_JBBEGL010000009.1"/>
</dbReference>
<dbReference type="PANTHER" id="PTHR43434:SF1">
    <property type="entry name" value="PHOSPHOGLYCOLATE PHOSPHATASE"/>
    <property type="match status" value="1"/>
</dbReference>
<dbReference type="Gene3D" id="3.40.50.1000">
    <property type="entry name" value="HAD superfamily/HAD-like"/>
    <property type="match status" value="1"/>
</dbReference>
<dbReference type="InterPro" id="IPR023198">
    <property type="entry name" value="PGP-like_dom2"/>
</dbReference>
<evidence type="ECO:0000313" key="1">
    <source>
        <dbReference type="EMBL" id="MEJ2890044.1"/>
    </source>
</evidence>
<proteinExistence type="predicted"/>
<dbReference type="SFLD" id="SFLDG01129">
    <property type="entry name" value="C1.5:_HAD__Beta-PGM__Phosphata"/>
    <property type="match status" value="1"/>
</dbReference>
<accession>A0ABU8NCA6</accession>
<dbReference type="EMBL" id="JBBEGL010000009">
    <property type="protein sequence ID" value="MEJ2890044.1"/>
    <property type="molecule type" value="Genomic_DNA"/>
</dbReference>
<dbReference type="InterPro" id="IPR023214">
    <property type="entry name" value="HAD_sf"/>
</dbReference>
<protein>
    <submittedName>
        <fullName evidence="1">HAD family hydrolase</fullName>
    </submittedName>
</protein>
<dbReference type="Gene3D" id="1.10.150.240">
    <property type="entry name" value="Putative phosphatase, domain 2"/>
    <property type="match status" value="1"/>
</dbReference>
<dbReference type="InterPro" id="IPR036412">
    <property type="entry name" value="HAD-like_sf"/>
</dbReference>
<dbReference type="PANTHER" id="PTHR43434">
    <property type="entry name" value="PHOSPHOGLYCOLATE PHOSPHATASE"/>
    <property type="match status" value="1"/>
</dbReference>
<dbReference type="InterPro" id="IPR050155">
    <property type="entry name" value="HAD-like_hydrolase_sf"/>
</dbReference>
<reference evidence="1 2" key="1">
    <citation type="submission" date="2024-03" db="EMBL/GenBank/DDBJ databases">
        <title>Actinomycetospora sp. OC33-EN06, a novel actinomycete isolated from wild orchid (Aerides multiflora).</title>
        <authorList>
            <person name="Suriyachadkun C."/>
        </authorList>
    </citation>
    <scope>NUCLEOTIDE SEQUENCE [LARGE SCALE GENOMIC DNA]</scope>
    <source>
        <strain evidence="1 2">OC33-EN06</strain>
    </source>
</reference>
<dbReference type="SFLD" id="SFLDS00003">
    <property type="entry name" value="Haloacid_Dehalogenase"/>
    <property type="match status" value="1"/>
</dbReference>
<dbReference type="GO" id="GO:0016787">
    <property type="term" value="F:hydrolase activity"/>
    <property type="evidence" value="ECO:0007669"/>
    <property type="project" value="UniProtKB-KW"/>
</dbReference>
<dbReference type="SUPFAM" id="SSF56784">
    <property type="entry name" value="HAD-like"/>
    <property type="match status" value="1"/>
</dbReference>
<keyword evidence="2" id="KW-1185">Reference proteome</keyword>
<dbReference type="Pfam" id="PF00702">
    <property type="entry name" value="Hydrolase"/>
    <property type="match status" value="1"/>
</dbReference>
<sequence length="251" mass="25455">MTPTPRVAVCWDVDGTLLLGGTIGVEVLGAAFTQVTGHPARFDAIRMGGHTDWLIGEALRDALDAEDADAVTARGDDFGHAMIAAVSEGWRRRAGDLPAVAHTLPGVPETVAALAAEPGVVQTLTTGNVRVGATAKLSAVGLADGPIDLGLGGYGEGPGLRVRVVEQARDALAARFGRVPTMVVVGDTPRDVEAAHGAGAIAVGVATGRSSVGELRAAGAEHIFDDLADPARLVAVVRSAGEDRPAAEAGR</sequence>
<comment type="caution">
    <text evidence="1">The sequence shown here is derived from an EMBL/GenBank/DDBJ whole genome shotgun (WGS) entry which is preliminary data.</text>
</comment>
<gene>
    <name evidence="1" type="ORF">WCD41_26535</name>
</gene>
<evidence type="ECO:0000313" key="2">
    <source>
        <dbReference type="Proteomes" id="UP001370100"/>
    </source>
</evidence>
<keyword evidence="1" id="KW-0378">Hydrolase</keyword>